<comment type="caution">
    <text evidence="2">The sequence shown here is derived from an EMBL/GenBank/DDBJ whole genome shotgun (WGS) entry which is preliminary data.</text>
</comment>
<evidence type="ECO:0000256" key="1">
    <source>
        <dbReference type="SAM" id="Phobius"/>
    </source>
</evidence>
<feature type="transmembrane region" description="Helical" evidence="1">
    <location>
        <begin position="6"/>
        <end position="24"/>
    </location>
</feature>
<protein>
    <submittedName>
        <fullName evidence="2">Uncharacterized protein</fullName>
    </submittedName>
</protein>
<organism evidence="2 3">
    <name type="scientific">Lachnoanaerobaculum saburreum DSM 3986</name>
    <dbReference type="NCBI Taxonomy" id="887325"/>
    <lineage>
        <taxon>Bacteria</taxon>
        <taxon>Bacillati</taxon>
        <taxon>Bacillota</taxon>
        <taxon>Clostridia</taxon>
        <taxon>Lachnospirales</taxon>
        <taxon>Lachnospiraceae</taxon>
        <taxon>Lachnoanaerobaculum</taxon>
    </lineage>
</organism>
<dbReference type="Proteomes" id="UP000003434">
    <property type="component" value="Unassembled WGS sequence"/>
</dbReference>
<dbReference type="EMBL" id="AEPW01000101">
    <property type="protein sequence ID" value="EFU75529.1"/>
    <property type="molecule type" value="Genomic_DNA"/>
</dbReference>
<dbReference type="HOGENOM" id="CLU_1738238_0_0_9"/>
<dbReference type="RefSeq" id="WP_008752319.1">
    <property type="nucleotide sequence ID" value="NZ_GL622296.1"/>
</dbReference>
<accession>E6LRH4</accession>
<proteinExistence type="predicted"/>
<name>E6LRH4_9FIRM</name>
<dbReference type="AlphaFoldDB" id="E6LRH4"/>
<dbReference type="eggNOG" id="ENOG5030H1E">
    <property type="taxonomic scope" value="Bacteria"/>
</dbReference>
<gene>
    <name evidence="2" type="ORF">HMPREF0381_2559</name>
</gene>
<keyword evidence="1" id="KW-0472">Membrane</keyword>
<keyword evidence="1" id="KW-0812">Transmembrane</keyword>
<sequence>MAVRLKYYIMIVIFILCVILLGLLSKKNKEAIIIDKEHSYFHDFKIYNGKVYMYCTITLENITDNDLSFSIFAKSYEDKVNGLITNERMKGYEWEIDEKTRDMKVTDKKIFFINRKQEISELKIVFMGEHGSGYMKDNRNLPDIYIVINK</sequence>
<reference evidence="2 3" key="1">
    <citation type="submission" date="2010-12" db="EMBL/GenBank/DDBJ databases">
        <authorList>
            <person name="Muzny D."/>
            <person name="Qin X."/>
            <person name="Deng J."/>
            <person name="Jiang H."/>
            <person name="Liu Y."/>
            <person name="Qu J."/>
            <person name="Song X.-Z."/>
            <person name="Zhang L."/>
            <person name="Thornton R."/>
            <person name="Coyle M."/>
            <person name="Francisco L."/>
            <person name="Jackson L."/>
            <person name="Javaid M."/>
            <person name="Korchina V."/>
            <person name="Kovar C."/>
            <person name="Mata R."/>
            <person name="Mathew T."/>
            <person name="Ngo R."/>
            <person name="Nguyen L."/>
            <person name="Nguyen N."/>
            <person name="Okwuonu G."/>
            <person name="Ongeri F."/>
            <person name="Pham C."/>
            <person name="Simmons D."/>
            <person name="Wilczek-Boney K."/>
            <person name="Hale W."/>
            <person name="Jakkamsetti A."/>
            <person name="Pham P."/>
            <person name="Ruth R."/>
            <person name="San Lucas F."/>
            <person name="Warren J."/>
            <person name="Zhang J."/>
            <person name="Zhao Z."/>
            <person name="Zhou C."/>
            <person name="Zhu D."/>
            <person name="Lee S."/>
            <person name="Bess C."/>
            <person name="Blankenburg K."/>
            <person name="Forbes L."/>
            <person name="Fu Q."/>
            <person name="Gubbala S."/>
            <person name="Hirani K."/>
            <person name="Jayaseelan J.C."/>
            <person name="Lara F."/>
            <person name="Munidasa M."/>
            <person name="Palculict T."/>
            <person name="Patil S."/>
            <person name="Pu L.-L."/>
            <person name="Saada N."/>
            <person name="Tang L."/>
            <person name="Weissenberger G."/>
            <person name="Zhu Y."/>
            <person name="Hemphill L."/>
            <person name="Shang Y."/>
            <person name="Youmans B."/>
            <person name="Ayvaz T."/>
            <person name="Ross M."/>
            <person name="Santibanez J."/>
            <person name="Aqrawi P."/>
            <person name="Gross S."/>
            <person name="Joshi V."/>
            <person name="Fowler G."/>
            <person name="Nazareth L."/>
            <person name="Reid J."/>
            <person name="Worley K."/>
            <person name="Petrosino J."/>
            <person name="Highlander S."/>
            <person name="Gibbs R."/>
        </authorList>
    </citation>
    <scope>NUCLEOTIDE SEQUENCE [LARGE SCALE GENOMIC DNA]</scope>
    <source>
        <strain evidence="2 3">DSM 3986</strain>
    </source>
</reference>
<evidence type="ECO:0000313" key="2">
    <source>
        <dbReference type="EMBL" id="EFU75529.1"/>
    </source>
</evidence>
<keyword evidence="1" id="KW-1133">Transmembrane helix</keyword>
<evidence type="ECO:0000313" key="3">
    <source>
        <dbReference type="Proteomes" id="UP000003434"/>
    </source>
</evidence>